<gene>
    <name evidence="1" type="ORF">HMPREF9019_1001</name>
</gene>
<evidence type="ECO:0000313" key="2">
    <source>
        <dbReference type="Proteomes" id="UP000004001"/>
    </source>
</evidence>
<dbReference type="EMBL" id="ADEF01000047">
    <property type="protein sequence ID" value="EFA97147.1"/>
    <property type="molecule type" value="Genomic_DNA"/>
</dbReference>
<accession>D1W0H6</accession>
<proteinExistence type="predicted"/>
<comment type="caution">
    <text evidence="1">The sequence shown here is derived from an EMBL/GenBank/DDBJ whole genome shotgun (WGS) entry which is preliminary data.</text>
</comment>
<reference evidence="1 2" key="1">
    <citation type="submission" date="2009-12" db="EMBL/GenBank/DDBJ databases">
        <title>Genome Sequence of Prevotella timonensis CRIS 5C-B1.</title>
        <authorList>
            <person name="Durkin A.S."/>
            <person name="Madupu R."/>
            <person name="Torralba M."/>
            <person name="Methe B."/>
            <person name="Sutton G."/>
            <person name="Strausberg R.L."/>
            <person name="Nelson K.E."/>
        </authorList>
    </citation>
    <scope>NUCLEOTIDE SEQUENCE [LARGE SCALE GENOMIC DNA]</scope>
    <source>
        <strain evidence="1 2">CRIS 5C-B1</strain>
    </source>
</reference>
<feature type="non-terminal residue" evidence="1">
    <location>
        <position position="33"/>
    </location>
</feature>
<protein>
    <submittedName>
        <fullName evidence="1">Uncharacterized protein</fullName>
    </submittedName>
</protein>
<evidence type="ECO:0000313" key="1">
    <source>
        <dbReference type="EMBL" id="EFA97147.1"/>
    </source>
</evidence>
<name>D1W0H6_9BACT</name>
<dbReference type="AlphaFoldDB" id="D1W0H6"/>
<organism evidence="1 2">
    <name type="scientific">Hoylesella timonensis CRIS 5C-B1</name>
    <dbReference type="NCBI Taxonomy" id="679189"/>
    <lineage>
        <taxon>Bacteria</taxon>
        <taxon>Pseudomonadati</taxon>
        <taxon>Bacteroidota</taxon>
        <taxon>Bacteroidia</taxon>
        <taxon>Bacteroidales</taxon>
        <taxon>Prevotellaceae</taxon>
        <taxon>Hoylesella</taxon>
    </lineage>
</organism>
<keyword evidence="2" id="KW-1185">Reference proteome</keyword>
<dbReference type="Proteomes" id="UP000004001">
    <property type="component" value="Unassembled WGS sequence"/>
</dbReference>
<sequence>MASNKMDKLLISANKGLSALLALHNDLGEIPTN</sequence>